<reference evidence="3 4" key="1">
    <citation type="journal article" date="2018" name="Biotechnol. Biofuels">
        <title>Integrative visual omics of the white-rot fungus Polyporus brumalis exposes the biotechnological potential of its oxidative enzymes for delignifying raw plant biomass.</title>
        <authorList>
            <person name="Miyauchi S."/>
            <person name="Rancon A."/>
            <person name="Drula E."/>
            <person name="Hage H."/>
            <person name="Chaduli D."/>
            <person name="Favel A."/>
            <person name="Grisel S."/>
            <person name="Henrissat B."/>
            <person name="Herpoel-Gimbert I."/>
            <person name="Ruiz-Duenas F.J."/>
            <person name="Chevret D."/>
            <person name="Hainaut M."/>
            <person name="Lin J."/>
            <person name="Wang M."/>
            <person name="Pangilinan J."/>
            <person name="Lipzen A."/>
            <person name="Lesage-Meessen L."/>
            <person name="Navarro D."/>
            <person name="Riley R."/>
            <person name="Grigoriev I.V."/>
            <person name="Zhou S."/>
            <person name="Raouche S."/>
            <person name="Rosso M.N."/>
        </authorList>
    </citation>
    <scope>NUCLEOTIDE SEQUENCE [LARGE SCALE GENOMIC DNA]</scope>
    <source>
        <strain evidence="3 4">BRFM 1820</strain>
    </source>
</reference>
<gene>
    <name evidence="3" type="ORF">OH76DRAFT_1088349</name>
</gene>
<dbReference type="Proteomes" id="UP000256964">
    <property type="component" value="Unassembled WGS sequence"/>
</dbReference>
<feature type="region of interest" description="Disordered" evidence="2">
    <location>
        <begin position="1"/>
        <end position="21"/>
    </location>
</feature>
<proteinExistence type="predicted"/>
<accession>A0A371DPE3</accession>
<sequence length="474" mass="51476">MSATHTDTHEPQIFLMSDSHRPTSIDLSLELERELDAESLPNSPNPPRPQSLDTNVLASIVTQLRLSLAETTKERDTLAEKLAEAQTREEGMRETLEHVTDKCIRMENDLELAANQRKEDEETIAMLRSKVEESRRALMRLQTEKRMSVASTLSLDLSRPPPAHASLSGPPSSKRASFAPITGSSAGRMAHRRISSVSDSGYLLSPPAHGEPTSWPPPSPRLQHVEDPEATPTVAPSHNRRISLLFGRGTAPQFEPPQSQSDMELELLRKQVRTMQSQLDDTKRDLVEVQEAHEASELCVRALRTFISENNVGVPSDIKTKNGTPAPPSSHTKQPSTASSRWGFRLWTTADGEPTKGDTPTSTPTSTLPPDPGSAVSTPSQTAPPRKFGGFFSARTSTSSSASARPPYDPLHQEPMFNGSDTSSLADSTGPVSPVNELPRSSIGESSEKEGMLSESEVAITSLEHTPQIPAAVA</sequence>
<feature type="region of interest" description="Disordered" evidence="2">
    <location>
        <begin position="33"/>
        <end position="53"/>
    </location>
</feature>
<feature type="coiled-coil region" evidence="1">
    <location>
        <begin position="68"/>
        <end position="144"/>
    </location>
</feature>
<feature type="region of interest" description="Disordered" evidence="2">
    <location>
        <begin position="313"/>
        <end position="474"/>
    </location>
</feature>
<feature type="compositionally biased region" description="Polar residues" evidence="2">
    <location>
        <begin position="329"/>
        <end position="340"/>
    </location>
</feature>
<evidence type="ECO:0000313" key="4">
    <source>
        <dbReference type="Proteomes" id="UP000256964"/>
    </source>
</evidence>
<evidence type="ECO:0000256" key="1">
    <source>
        <dbReference type="SAM" id="Coils"/>
    </source>
</evidence>
<dbReference type="OrthoDB" id="2505754at2759"/>
<feature type="compositionally biased region" description="Basic and acidic residues" evidence="2">
    <location>
        <begin position="1"/>
        <end position="10"/>
    </location>
</feature>
<feature type="compositionally biased region" description="Polar residues" evidence="2">
    <location>
        <begin position="419"/>
        <end position="431"/>
    </location>
</feature>
<feature type="coiled-coil region" evidence="1">
    <location>
        <begin position="265"/>
        <end position="292"/>
    </location>
</feature>
<keyword evidence="4" id="KW-1185">Reference proteome</keyword>
<feature type="compositionally biased region" description="Low complexity" evidence="2">
    <location>
        <begin position="393"/>
        <end position="405"/>
    </location>
</feature>
<dbReference type="AlphaFoldDB" id="A0A371DPE3"/>
<dbReference type="STRING" id="139420.A0A371DPE3"/>
<organism evidence="3 4">
    <name type="scientific">Lentinus brumalis</name>
    <dbReference type="NCBI Taxonomy" id="2498619"/>
    <lineage>
        <taxon>Eukaryota</taxon>
        <taxon>Fungi</taxon>
        <taxon>Dikarya</taxon>
        <taxon>Basidiomycota</taxon>
        <taxon>Agaricomycotina</taxon>
        <taxon>Agaricomycetes</taxon>
        <taxon>Polyporales</taxon>
        <taxon>Polyporaceae</taxon>
        <taxon>Lentinus</taxon>
    </lineage>
</organism>
<dbReference type="EMBL" id="KZ857385">
    <property type="protein sequence ID" value="RDX54378.1"/>
    <property type="molecule type" value="Genomic_DNA"/>
</dbReference>
<feature type="compositionally biased region" description="Low complexity" evidence="2">
    <location>
        <begin position="357"/>
        <end position="366"/>
    </location>
</feature>
<keyword evidence="1" id="KW-0175">Coiled coil</keyword>
<evidence type="ECO:0000313" key="3">
    <source>
        <dbReference type="EMBL" id="RDX54378.1"/>
    </source>
</evidence>
<feature type="region of interest" description="Disordered" evidence="2">
    <location>
        <begin position="154"/>
        <end position="236"/>
    </location>
</feature>
<evidence type="ECO:0000256" key="2">
    <source>
        <dbReference type="SAM" id="MobiDB-lite"/>
    </source>
</evidence>
<protein>
    <submittedName>
        <fullName evidence="3">Uncharacterized protein</fullName>
    </submittedName>
</protein>
<name>A0A371DPE3_9APHY</name>